<gene>
    <name evidence="3" type="ORF">PAC_02172</name>
</gene>
<feature type="transmembrane region" description="Helical" evidence="2">
    <location>
        <begin position="302"/>
        <end position="323"/>
    </location>
</feature>
<name>A0A1L7WHN4_9HELO</name>
<dbReference type="Proteomes" id="UP000184330">
    <property type="component" value="Unassembled WGS sequence"/>
</dbReference>
<feature type="compositionally biased region" description="Polar residues" evidence="1">
    <location>
        <begin position="436"/>
        <end position="454"/>
    </location>
</feature>
<feature type="region of interest" description="Disordered" evidence="1">
    <location>
        <begin position="510"/>
        <end position="530"/>
    </location>
</feature>
<feature type="compositionally biased region" description="Basic and acidic residues" evidence="1">
    <location>
        <begin position="83"/>
        <end position="94"/>
    </location>
</feature>
<protein>
    <submittedName>
        <fullName evidence="3">Uncharacterized protein</fullName>
    </submittedName>
</protein>
<feature type="region of interest" description="Disordered" evidence="1">
    <location>
        <begin position="370"/>
        <end position="490"/>
    </location>
</feature>
<sequence length="530" mass="59000">MPLMETVTIINKSGKVISTGKHLVNIFKEAKEAYHDKKAELKAEHHARIKHRNTQRLIDARDEVRSSTSRHSHRSHRSHRSHKALEDTPVDKSRPPLTERNLSHVSEGSVASSRRSRSSHHGSRRPRSPIGYRNPYVETGTELAPIPGITRRHTDMPIGPTDSALSRGTLPPPYQSQISTRPPMPMRTQSNPDFHDKDIDMNLAYGKLPPDLQVGYAERMAKEEELKNTMSRLDNLLVEAQCLQSSATTIISTLQANPEAMAAVALTLAELSSLLTKMSPSILTMLKASSPAIFGLLASPQFLIAGGLALGVTVVMFGGFKIIKRIQANNEAKEANKMEEALVYDNIEMGSIESWRRGIADVEERSVSTSVDGEFITPEAARQKKERIKERRREERAKSVAGETTRSERRPRRAGSESGETVRTTKTDRTVRKVGSDTTLRTRNIPIRTSSSRVAESETGRSEKPKSRIAESESGRSRKSRKEKDDMASVVKDVIVKEKKKKNLSSLFKRSKGKDDIRESVLSAGPLIEV</sequence>
<evidence type="ECO:0000256" key="2">
    <source>
        <dbReference type="SAM" id="Phobius"/>
    </source>
</evidence>
<dbReference type="AlphaFoldDB" id="A0A1L7WHN4"/>
<feature type="compositionally biased region" description="Basic and acidic residues" evidence="1">
    <location>
        <begin position="423"/>
        <end position="435"/>
    </location>
</feature>
<dbReference type="OrthoDB" id="5402307at2759"/>
<feature type="compositionally biased region" description="Basic and acidic residues" evidence="1">
    <location>
        <begin position="381"/>
        <end position="398"/>
    </location>
</feature>
<keyword evidence="2" id="KW-0472">Membrane</keyword>
<evidence type="ECO:0000256" key="1">
    <source>
        <dbReference type="SAM" id="MobiDB-lite"/>
    </source>
</evidence>
<dbReference type="EMBL" id="FJOG01000002">
    <property type="protein sequence ID" value="CZR52295.1"/>
    <property type="molecule type" value="Genomic_DNA"/>
</dbReference>
<feature type="region of interest" description="Disordered" evidence="1">
    <location>
        <begin position="45"/>
        <end position="184"/>
    </location>
</feature>
<keyword evidence="4" id="KW-1185">Reference proteome</keyword>
<organism evidence="3 4">
    <name type="scientific">Phialocephala subalpina</name>
    <dbReference type="NCBI Taxonomy" id="576137"/>
    <lineage>
        <taxon>Eukaryota</taxon>
        <taxon>Fungi</taxon>
        <taxon>Dikarya</taxon>
        <taxon>Ascomycota</taxon>
        <taxon>Pezizomycotina</taxon>
        <taxon>Leotiomycetes</taxon>
        <taxon>Helotiales</taxon>
        <taxon>Mollisiaceae</taxon>
        <taxon>Phialocephala</taxon>
        <taxon>Phialocephala fortinii species complex</taxon>
    </lineage>
</organism>
<reference evidence="3 4" key="1">
    <citation type="submission" date="2016-03" db="EMBL/GenBank/DDBJ databases">
        <authorList>
            <person name="Ploux O."/>
        </authorList>
    </citation>
    <scope>NUCLEOTIDE SEQUENCE [LARGE SCALE GENOMIC DNA]</scope>
    <source>
        <strain evidence="3 4">UAMH 11012</strain>
    </source>
</reference>
<evidence type="ECO:0000313" key="4">
    <source>
        <dbReference type="Proteomes" id="UP000184330"/>
    </source>
</evidence>
<dbReference type="STRING" id="576137.A0A1L7WHN4"/>
<accession>A0A1L7WHN4</accession>
<evidence type="ECO:0000313" key="3">
    <source>
        <dbReference type="EMBL" id="CZR52295.1"/>
    </source>
</evidence>
<feature type="compositionally biased region" description="Basic and acidic residues" evidence="1">
    <location>
        <begin position="455"/>
        <end position="487"/>
    </location>
</feature>
<keyword evidence="2" id="KW-0812">Transmembrane</keyword>
<proteinExistence type="predicted"/>
<feature type="compositionally biased region" description="Basic residues" evidence="1">
    <location>
        <begin position="68"/>
        <end position="82"/>
    </location>
</feature>
<feature type="compositionally biased region" description="Basic residues" evidence="1">
    <location>
        <begin position="114"/>
        <end position="127"/>
    </location>
</feature>
<keyword evidence="2" id="KW-1133">Transmembrane helix</keyword>